<dbReference type="GO" id="GO:0015979">
    <property type="term" value="P:photosynthesis"/>
    <property type="evidence" value="ECO:0007669"/>
    <property type="project" value="InterPro"/>
</dbReference>
<dbReference type="InterPro" id="IPR004207">
    <property type="entry name" value="Fd_thioredoxin_Rdtase_alpha"/>
</dbReference>
<protein>
    <recommendedName>
        <fullName evidence="5">Ferredoxin thioredoxin reductase alpha chain domain-containing protein</fullName>
    </recommendedName>
</protein>
<evidence type="ECO:0000256" key="2">
    <source>
        <dbReference type="ARBA" id="ARBA00026011"/>
    </source>
</evidence>
<dbReference type="Gene3D" id="2.30.30.50">
    <property type="match status" value="1"/>
</dbReference>
<proteinExistence type="inferred from homology"/>
<organism evidence="6">
    <name type="scientific">Spirodela intermedia</name>
    <name type="common">Intermediate duckweed</name>
    <dbReference type="NCBI Taxonomy" id="51605"/>
    <lineage>
        <taxon>Eukaryota</taxon>
        <taxon>Viridiplantae</taxon>
        <taxon>Streptophyta</taxon>
        <taxon>Embryophyta</taxon>
        <taxon>Tracheophyta</taxon>
        <taxon>Spermatophyta</taxon>
        <taxon>Magnoliopsida</taxon>
        <taxon>Liliopsida</taxon>
        <taxon>Araceae</taxon>
        <taxon>Lemnoideae</taxon>
        <taxon>Spirodela</taxon>
    </lineage>
</organism>
<reference evidence="6" key="1">
    <citation type="submission" date="2019-12" db="EMBL/GenBank/DDBJ databases">
        <authorList>
            <person name="Scholz U."/>
            <person name="Mascher M."/>
            <person name="Fiebig A."/>
        </authorList>
    </citation>
    <scope>NUCLEOTIDE SEQUENCE</scope>
</reference>
<keyword evidence="1" id="KW-0560">Oxidoreductase</keyword>
<dbReference type="OrthoDB" id="1916328at2759"/>
<sequence>MSSTISAAVNASFLWGNLPSPPASFPLRGPLWTRRRRPLGRSISSDVTFTATAISAAASSPAVEAEAAGWVGARVRVTAPVKVYHIQKVPDLDLMGMEGVIKQYAGLWKGKRISANLPFKVEFVFPDGIQGRRPGPLKFFAHLKDDEFEFLA</sequence>
<evidence type="ECO:0000259" key="5">
    <source>
        <dbReference type="Pfam" id="PF02941"/>
    </source>
</evidence>
<dbReference type="GO" id="GO:0016491">
    <property type="term" value="F:oxidoreductase activity"/>
    <property type="evidence" value="ECO:0007669"/>
    <property type="project" value="UniProtKB-KW"/>
</dbReference>
<dbReference type="InterPro" id="IPR044166">
    <property type="entry name" value="FTRV"/>
</dbReference>
<evidence type="ECO:0000256" key="3">
    <source>
        <dbReference type="ARBA" id="ARBA00034474"/>
    </source>
</evidence>
<comment type="function">
    <text evidence="3">Variable subunit of the ferredoxin-thioredoxin reductase (FTR), which catalyzes the two-electron reduction of thioredoxins by the electrons provided by reduced ferredoxin.</text>
</comment>
<dbReference type="InterPro" id="IPR008990">
    <property type="entry name" value="Elect_transpt_acc-like_dom_sf"/>
</dbReference>
<comment type="subunit">
    <text evidence="2">Heterodimer of subunit A (variable subunit) and subunit B (catalytic subunit). Heterodimeric FTR forms a complex with ferredoxin and thioredoxin.</text>
</comment>
<dbReference type="EMBL" id="LR746281">
    <property type="protein sequence ID" value="CAA7410612.1"/>
    <property type="molecule type" value="Genomic_DNA"/>
</dbReference>
<dbReference type="Proteomes" id="UP000663760">
    <property type="component" value="Chromosome 18"/>
</dbReference>
<evidence type="ECO:0000313" key="6">
    <source>
        <dbReference type="EMBL" id="CAA2634388.1"/>
    </source>
</evidence>
<evidence type="ECO:0000313" key="7">
    <source>
        <dbReference type="EMBL" id="CAA7410612.1"/>
    </source>
</evidence>
<feature type="domain" description="Ferredoxin thioredoxin reductase alpha chain" evidence="5">
    <location>
        <begin position="71"/>
        <end position="147"/>
    </location>
</feature>
<dbReference type="PANTHER" id="PTHR46937:SF4">
    <property type="entry name" value="FERREDOXIN-THIOREDOXIN REDUCTASE SUBUNIT A1, CHLOROPLASTIC"/>
    <property type="match status" value="1"/>
</dbReference>
<evidence type="ECO:0000256" key="1">
    <source>
        <dbReference type="ARBA" id="ARBA00023002"/>
    </source>
</evidence>
<keyword evidence="8" id="KW-1185">Reference proteome</keyword>
<dbReference type="PANTHER" id="PTHR46937">
    <property type="entry name" value="FERREDOXIN-THIOREDOXIN REDUCTASE, VARIABLE CHAIN"/>
    <property type="match status" value="1"/>
</dbReference>
<dbReference type="EMBL" id="LR743605">
    <property type="protein sequence ID" value="CAA2634388.1"/>
    <property type="molecule type" value="Genomic_DNA"/>
</dbReference>
<evidence type="ECO:0000313" key="8">
    <source>
        <dbReference type="Proteomes" id="UP000663760"/>
    </source>
</evidence>
<name>A0A7I8JUT6_SPIIN</name>
<evidence type="ECO:0000256" key="4">
    <source>
        <dbReference type="ARBA" id="ARBA00034490"/>
    </source>
</evidence>
<accession>A0A7I8JUT6</accession>
<comment type="similarity">
    <text evidence="4">Belongs to the ferredoxin thioredoxin reductase alpha subunit family.</text>
</comment>
<dbReference type="Pfam" id="PF02941">
    <property type="entry name" value="FeThRed_A"/>
    <property type="match status" value="1"/>
</dbReference>
<gene>
    <name evidence="6" type="ORF">SI7747_18019800</name>
    <name evidence="7" type="ORF">SI8410_18021290</name>
</gene>
<dbReference type="AlphaFoldDB" id="A0A7I8JUT6"/>
<dbReference type="SUPFAM" id="SSF50090">
    <property type="entry name" value="Electron transport accessory proteins"/>
    <property type="match status" value="1"/>
</dbReference>